<dbReference type="GO" id="GO:0016787">
    <property type="term" value="F:hydrolase activity"/>
    <property type="evidence" value="ECO:0007669"/>
    <property type="project" value="UniProtKB-KW"/>
</dbReference>
<evidence type="ECO:0000313" key="4">
    <source>
        <dbReference type="Proteomes" id="UP001597417"/>
    </source>
</evidence>
<proteinExistence type="predicted"/>
<dbReference type="Pfam" id="PF02230">
    <property type="entry name" value="Abhydrolase_2"/>
    <property type="match status" value="1"/>
</dbReference>
<evidence type="ECO:0000256" key="1">
    <source>
        <dbReference type="ARBA" id="ARBA00022729"/>
    </source>
</evidence>
<dbReference type="Proteomes" id="UP001597417">
    <property type="component" value="Unassembled WGS sequence"/>
</dbReference>
<protein>
    <submittedName>
        <fullName evidence="3">Alpha/beta hydrolase family esterase</fullName>
    </submittedName>
</protein>
<keyword evidence="4" id="KW-1185">Reference proteome</keyword>
<dbReference type="InterPro" id="IPR003140">
    <property type="entry name" value="PLipase/COase/thioEstase"/>
</dbReference>
<feature type="domain" description="Phospholipase/carboxylesterase/thioesterase" evidence="2">
    <location>
        <begin position="117"/>
        <end position="199"/>
    </location>
</feature>
<evidence type="ECO:0000313" key="3">
    <source>
        <dbReference type="EMBL" id="MFD2421559.1"/>
    </source>
</evidence>
<dbReference type="PANTHER" id="PTHR43037:SF1">
    <property type="entry name" value="BLL1128 PROTEIN"/>
    <property type="match status" value="1"/>
</dbReference>
<accession>A0ABW5G5D1</accession>
<sequence length="307" mass="33507">MITLARQSAEKKAVRDLGSLVVEDGNIEVAGRHRTYHEVTPANLAKGAPLLLVFHGSNQTGKKVRAFSGYTFDALAARHGVRVVYLNGYKAHWNDGRISVNFPARRENYDDVAFTRAVISRSVDNGGTDPSRVFVAGYSNGGQMVIRLIHEAPELFAGATIISATKPARENFMIDGELRPLPVLLIHGTRDPLVPYNGGMASLWGFRPRGLGLSFSESAEYYARCNGIDAEPVISRPQPGRQARKTSIETADYREAGKPSVKAVTVHNGGHVIPNLTAAAPRIMGRTNQEFDTGQEMWEFYAAEGKA</sequence>
<comment type="caution">
    <text evidence="3">The sequence shown here is derived from an EMBL/GenBank/DDBJ whole genome shotgun (WGS) entry which is preliminary data.</text>
</comment>
<dbReference type="InterPro" id="IPR050955">
    <property type="entry name" value="Plant_Biomass_Hydrol_Est"/>
</dbReference>
<name>A0ABW5G5D1_9PSEU</name>
<dbReference type="SUPFAM" id="SSF53474">
    <property type="entry name" value="alpha/beta-Hydrolases"/>
    <property type="match status" value="1"/>
</dbReference>
<dbReference type="PANTHER" id="PTHR43037">
    <property type="entry name" value="UNNAMED PRODUCT-RELATED"/>
    <property type="match status" value="1"/>
</dbReference>
<reference evidence="4" key="1">
    <citation type="journal article" date="2019" name="Int. J. Syst. Evol. Microbiol.">
        <title>The Global Catalogue of Microorganisms (GCM) 10K type strain sequencing project: providing services to taxonomists for standard genome sequencing and annotation.</title>
        <authorList>
            <consortium name="The Broad Institute Genomics Platform"/>
            <consortium name="The Broad Institute Genome Sequencing Center for Infectious Disease"/>
            <person name="Wu L."/>
            <person name="Ma J."/>
        </authorList>
    </citation>
    <scope>NUCLEOTIDE SEQUENCE [LARGE SCALE GENOMIC DNA]</scope>
    <source>
        <strain evidence="4">CGMCC 4.7645</strain>
    </source>
</reference>
<evidence type="ECO:0000259" key="2">
    <source>
        <dbReference type="Pfam" id="PF02230"/>
    </source>
</evidence>
<keyword evidence="1" id="KW-0732">Signal</keyword>
<organism evidence="3 4">
    <name type="scientific">Amycolatopsis pigmentata</name>
    <dbReference type="NCBI Taxonomy" id="450801"/>
    <lineage>
        <taxon>Bacteria</taxon>
        <taxon>Bacillati</taxon>
        <taxon>Actinomycetota</taxon>
        <taxon>Actinomycetes</taxon>
        <taxon>Pseudonocardiales</taxon>
        <taxon>Pseudonocardiaceae</taxon>
        <taxon>Amycolatopsis</taxon>
    </lineage>
</organism>
<gene>
    <name evidence="3" type="ORF">ACFSXZ_35035</name>
</gene>
<dbReference type="RefSeq" id="WP_378270210.1">
    <property type="nucleotide sequence ID" value="NZ_JBHUKR010000022.1"/>
</dbReference>
<keyword evidence="3" id="KW-0378">Hydrolase</keyword>
<dbReference type="Gene3D" id="3.40.50.1820">
    <property type="entry name" value="alpha/beta hydrolase"/>
    <property type="match status" value="1"/>
</dbReference>
<dbReference type="EMBL" id="JBHUKR010000022">
    <property type="protein sequence ID" value="MFD2421559.1"/>
    <property type="molecule type" value="Genomic_DNA"/>
</dbReference>
<dbReference type="InterPro" id="IPR029058">
    <property type="entry name" value="AB_hydrolase_fold"/>
</dbReference>